<dbReference type="FunFam" id="3.40.50.1100:FF:000015">
    <property type="entry name" value="Cysteine synthase B"/>
    <property type="match status" value="1"/>
</dbReference>
<keyword evidence="4 9" id="KW-0963">Cytoplasm</keyword>
<sequence length="465" mass="52255">MNSAWVKHAISEINADYQRSADTHLIRLALPGFPGIQIYLKDESTHPTGSLKHRLARSLFLYGLCNGWIKEGTTIIEASSGSTAVSEAYFARLLGLPFIAVMPSCTAKRKIEQIEFYGGRCHFVESACEIYAASERLARELNGHYMDQFTFAERATDWRGNNNIADSIFRQMTHEPHPQPSYIVMSAGTGGTSATIGRYIRCQGYDTQLLVVDPQNSVFLDYWQSRDAGLRSPVGSKIEGIGRPRVEPSFIPDVVDEMLRVPDVASVATALWLETLLGRKVGASTGTNMWGVLELAVRMRAEGRTGSIVTLLCDSGERYLESYYNPQWVRESDRRYHSVAGKNRGDGEYTIKKARHRGAWLAGRVCLFGGIRKIGNYPANGVKKLGDRFMAAVSNNRQMRQFRFELRHSVTHNDPAPDATEHFAVVHGVAKRHTILHRQAQMLAKYRQRSAFITTIRQHFQAVER</sequence>
<accession>A0A485DAR8</accession>
<dbReference type="GO" id="GO:0004124">
    <property type="term" value="F:cysteine synthase activity"/>
    <property type="evidence" value="ECO:0007669"/>
    <property type="project" value="UniProtKB-EC"/>
</dbReference>
<dbReference type="InterPro" id="IPR036052">
    <property type="entry name" value="TrpB-like_PALP_sf"/>
</dbReference>
<evidence type="ECO:0000256" key="1">
    <source>
        <dbReference type="ARBA" id="ARBA00001933"/>
    </source>
</evidence>
<feature type="domain" description="Tryptophan synthase beta chain-like PALP" evidence="10">
    <location>
        <begin position="23"/>
        <end position="314"/>
    </location>
</feature>
<name>A0A485DAR8_RAOPL</name>
<comment type="catalytic activity">
    <reaction evidence="9">
        <text>L-cysteine + H2O = hydrogen sulfide + pyruvate + NH4(+) + H(+)</text>
        <dbReference type="Rhea" id="RHEA:24931"/>
        <dbReference type="ChEBI" id="CHEBI:15361"/>
        <dbReference type="ChEBI" id="CHEBI:15377"/>
        <dbReference type="ChEBI" id="CHEBI:15378"/>
        <dbReference type="ChEBI" id="CHEBI:28938"/>
        <dbReference type="ChEBI" id="CHEBI:29919"/>
        <dbReference type="ChEBI" id="CHEBI:35235"/>
        <dbReference type="EC" id="4.4.1.1"/>
    </reaction>
</comment>
<dbReference type="EC" id="4.4.1.1" evidence="9"/>
<comment type="function">
    <text evidence="9">A cysteine desulfhydrase that generates hydrogen sulfide, H(2)S. The H(2)S produced by this enzyme may modulate central metabolism.</text>
</comment>
<evidence type="ECO:0000256" key="7">
    <source>
        <dbReference type="ARBA" id="ARBA00047931"/>
    </source>
</evidence>
<feature type="modified residue" description="N6-(pyridoxal phosphate)lysine" evidence="9">
    <location>
        <position position="52"/>
    </location>
</feature>
<dbReference type="GO" id="GO:0030170">
    <property type="term" value="F:pyridoxal phosphate binding"/>
    <property type="evidence" value="ECO:0007669"/>
    <property type="project" value="UniProtKB-UniRule"/>
</dbReference>
<protein>
    <recommendedName>
        <fullName evidence="9">L-cysteine desulfhydrase Cds1</fullName>
        <ecNumber evidence="9">4.4.1.1</ecNumber>
    </recommendedName>
</protein>
<reference evidence="11 12" key="1">
    <citation type="submission" date="2019-03" db="EMBL/GenBank/DDBJ databases">
        <authorList>
            <consortium name="Pathogen Informatics"/>
        </authorList>
    </citation>
    <scope>NUCLEOTIDE SEQUENCE [LARGE SCALE GENOMIC DNA]</scope>
    <source>
        <strain evidence="11 12">NCTC12998</strain>
    </source>
</reference>
<dbReference type="InterPro" id="IPR050214">
    <property type="entry name" value="Cys_Synth/Cystath_Beta-Synth"/>
</dbReference>
<keyword evidence="5 9" id="KW-0663">Pyridoxal phosphate</keyword>
<dbReference type="PANTHER" id="PTHR10314">
    <property type="entry name" value="CYSTATHIONINE BETA-SYNTHASE"/>
    <property type="match status" value="1"/>
</dbReference>
<keyword evidence="6 9" id="KW-0456">Lyase</keyword>
<dbReference type="SUPFAM" id="SSF53686">
    <property type="entry name" value="Tryptophan synthase beta subunit-like PLP-dependent enzymes"/>
    <property type="match status" value="1"/>
</dbReference>
<dbReference type="GO" id="GO:0080146">
    <property type="term" value="F:L-cysteine desulfhydrase activity"/>
    <property type="evidence" value="ECO:0007669"/>
    <property type="project" value="RHEA"/>
</dbReference>
<evidence type="ECO:0000313" key="11">
    <source>
        <dbReference type="EMBL" id="VFS94023.1"/>
    </source>
</evidence>
<proteinExistence type="inferred from homology"/>
<keyword evidence="11" id="KW-0808">Transferase</keyword>
<comment type="cofactor">
    <cofactor evidence="1 9">
        <name>pyridoxal 5'-phosphate</name>
        <dbReference type="ChEBI" id="CHEBI:597326"/>
    </cofactor>
</comment>
<dbReference type="EMBL" id="CAADJE010000044">
    <property type="protein sequence ID" value="VFS94023.1"/>
    <property type="molecule type" value="Genomic_DNA"/>
</dbReference>
<evidence type="ECO:0000259" key="10">
    <source>
        <dbReference type="Pfam" id="PF00291"/>
    </source>
</evidence>
<dbReference type="GO" id="GO:0019450">
    <property type="term" value="P:L-cysteine catabolic process to pyruvate"/>
    <property type="evidence" value="ECO:0007669"/>
    <property type="project" value="UniProtKB-UniRule"/>
</dbReference>
<evidence type="ECO:0000256" key="3">
    <source>
        <dbReference type="ARBA" id="ARBA00004962"/>
    </source>
</evidence>
<comment type="catalytic activity">
    <reaction evidence="7">
        <text>O-acetyl-L-serine + hydrogen sulfide = L-cysteine + acetate</text>
        <dbReference type="Rhea" id="RHEA:14829"/>
        <dbReference type="ChEBI" id="CHEBI:29919"/>
        <dbReference type="ChEBI" id="CHEBI:30089"/>
        <dbReference type="ChEBI" id="CHEBI:35235"/>
        <dbReference type="ChEBI" id="CHEBI:58340"/>
        <dbReference type="EC" id="2.5.1.47"/>
    </reaction>
</comment>
<organism evidence="11 12">
    <name type="scientific">Raoultella planticola</name>
    <name type="common">Klebsiella planticola</name>
    <dbReference type="NCBI Taxonomy" id="575"/>
    <lineage>
        <taxon>Bacteria</taxon>
        <taxon>Pseudomonadati</taxon>
        <taxon>Pseudomonadota</taxon>
        <taxon>Gammaproteobacteria</taxon>
        <taxon>Enterobacterales</taxon>
        <taxon>Enterobacteriaceae</taxon>
        <taxon>Klebsiella/Raoultella group</taxon>
        <taxon>Raoultella</taxon>
    </lineage>
</organism>
<evidence type="ECO:0000256" key="4">
    <source>
        <dbReference type="ARBA" id="ARBA00022490"/>
    </source>
</evidence>
<evidence type="ECO:0000256" key="8">
    <source>
        <dbReference type="ARBA" id="ARBA00055251"/>
    </source>
</evidence>
<comment type="similarity">
    <text evidence="9">Belongs to the cysteine synthase/cystathionine beta-synthase family. Cds1 subfamily.</text>
</comment>
<comment type="function">
    <text evidence="8">A cysteine desulfhydrase that generates hydrogen sulfide, H(2)S. The H(2)S produced by this enzyme stimulates respiration in M.tuberculosis, mediated primarily via cytochrome bd with a lesser contribution from cytochrome bc1/aa3. H(2)S modulates the balance between respiration and glycolysis, and also contributes to redox homeostasis. Probably eliminates toxic levels of Cys (which can induce oxidative stress).</text>
</comment>
<dbReference type="InterPro" id="IPR047586">
    <property type="entry name" value="Cds1"/>
</dbReference>
<dbReference type="InterPro" id="IPR001926">
    <property type="entry name" value="TrpB-like_PALP"/>
</dbReference>
<dbReference type="GO" id="GO:0005737">
    <property type="term" value="C:cytoplasm"/>
    <property type="evidence" value="ECO:0007669"/>
    <property type="project" value="UniProtKB-SubCell"/>
</dbReference>
<gene>
    <name evidence="11" type="primary">cysK_2</name>
    <name evidence="9" type="synonym">cds1</name>
    <name evidence="11" type="ORF">NCTC12998_07799</name>
</gene>
<evidence type="ECO:0000313" key="12">
    <source>
        <dbReference type="Proteomes" id="UP000345637"/>
    </source>
</evidence>
<evidence type="ECO:0000256" key="9">
    <source>
        <dbReference type="HAMAP-Rule" id="MF_00868"/>
    </source>
</evidence>
<evidence type="ECO:0000256" key="6">
    <source>
        <dbReference type="ARBA" id="ARBA00023239"/>
    </source>
</evidence>
<comment type="pathway">
    <text evidence="3">Amino-acid biosynthesis; L-cysteine biosynthesis; L-cysteine from L-serine: step 2/2.</text>
</comment>
<comment type="subcellular location">
    <subcellularLocation>
        <location evidence="2">Cytoplasm</location>
    </subcellularLocation>
</comment>
<dbReference type="Pfam" id="PF00291">
    <property type="entry name" value="PALP"/>
    <property type="match status" value="1"/>
</dbReference>
<dbReference type="AlphaFoldDB" id="A0A485DAR8"/>
<dbReference type="Proteomes" id="UP000345637">
    <property type="component" value="Unassembled WGS sequence"/>
</dbReference>
<evidence type="ECO:0000256" key="5">
    <source>
        <dbReference type="ARBA" id="ARBA00022898"/>
    </source>
</evidence>
<dbReference type="Gene3D" id="3.40.50.1100">
    <property type="match status" value="2"/>
</dbReference>
<evidence type="ECO:0000256" key="2">
    <source>
        <dbReference type="ARBA" id="ARBA00004496"/>
    </source>
</evidence>
<dbReference type="HAMAP" id="MF_00868">
    <property type="entry name" value="Cds1"/>
    <property type="match status" value="1"/>
</dbReference>